<dbReference type="InterPro" id="IPR036365">
    <property type="entry name" value="PGBD-like_sf"/>
</dbReference>
<name>A0A1G2GAM3_9BACT</name>
<dbReference type="SUPFAM" id="SSF47090">
    <property type="entry name" value="PGBD-like"/>
    <property type="match status" value="1"/>
</dbReference>
<dbReference type="InterPro" id="IPR036366">
    <property type="entry name" value="PGBDSf"/>
</dbReference>
<evidence type="ECO:0000259" key="1">
    <source>
        <dbReference type="Pfam" id="PF01471"/>
    </source>
</evidence>
<dbReference type="EMBL" id="MHNN01000003">
    <property type="protein sequence ID" value="OGZ47236.1"/>
    <property type="molecule type" value="Genomic_DNA"/>
</dbReference>
<dbReference type="Pfam" id="PF01471">
    <property type="entry name" value="PG_binding_1"/>
    <property type="match status" value="1"/>
</dbReference>
<reference evidence="2 3" key="1">
    <citation type="journal article" date="2016" name="Nat. Commun.">
        <title>Thousands of microbial genomes shed light on interconnected biogeochemical processes in an aquifer system.</title>
        <authorList>
            <person name="Anantharaman K."/>
            <person name="Brown C.T."/>
            <person name="Hug L.A."/>
            <person name="Sharon I."/>
            <person name="Castelle C.J."/>
            <person name="Probst A.J."/>
            <person name="Thomas B.C."/>
            <person name="Singh A."/>
            <person name="Wilkins M.J."/>
            <person name="Karaoz U."/>
            <person name="Brodie E.L."/>
            <person name="Williams K.H."/>
            <person name="Hubbard S.S."/>
            <person name="Banfield J.F."/>
        </authorList>
    </citation>
    <scope>NUCLEOTIDE SEQUENCE [LARGE SCALE GENOMIC DNA]</scope>
</reference>
<dbReference type="STRING" id="1802117.A3J54_01360"/>
<evidence type="ECO:0000313" key="2">
    <source>
        <dbReference type="EMBL" id="OGZ47236.1"/>
    </source>
</evidence>
<comment type="caution">
    <text evidence="2">The sequence shown here is derived from an EMBL/GenBank/DDBJ whole genome shotgun (WGS) entry which is preliminary data.</text>
</comment>
<organism evidence="2 3">
    <name type="scientific">Candidatus Ryanbacteria bacterium RIFCSPHIGHO2_02_FULL_45_13b</name>
    <dbReference type="NCBI Taxonomy" id="1802117"/>
    <lineage>
        <taxon>Bacteria</taxon>
        <taxon>Candidatus Ryaniibacteriota</taxon>
    </lineage>
</organism>
<gene>
    <name evidence="2" type="ORF">A3J54_01360</name>
</gene>
<dbReference type="InterPro" id="IPR002477">
    <property type="entry name" value="Peptidoglycan-bd-like"/>
</dbReference>
<feature type="domain" description="Peptidoglycan binding-like" evidence="1">
    <location>
        <begin position="92"/>
        <end position="140"/>
    </location>
</feature>
<sequence>MHIHKLIKVAKKATSVFVSLTTAIWLSGFGVLMPIAAHGQTVSDLQAQIQSLNALIASLQAQISGMGTTPPPSGAGMCTFTKDLTVGSMGMDVKCLQQYLNSVGHMVASSGAGSPGMESEYFGSRTQGAVSKWQAANGVSPAAGYFGPVSRAKYNMLMAVVPPVVPPVTKPQCSDGIDNDGDTKIDHPTDTDCTDVNDTTEAAVATGTGLTVGSATQPTATLAVQNSIHLPYTAFTLTASADGDVLVDSITVERTGLANDSVFAGVVLLDSDMTPITAVAKTLNSTHQAVLTDDFKVPAGTTKTYYLAGNMASSLTAYAGQVASLSLVAVNSTAQVTGALPIMGVGHTINATLSIGSVTLTRGTNDPGDVGPTKEVGTKGYIYSALKATAGSAEEVLMKSIRWNQSGSAAKADLANVKVVADGTEYTPTVSADGKYYKAVFAGDGILIKKGEAKEVYVKGDIASGSGRTIDFDLYRYDDFVFVGKTHGYKFQSSATAQTDCSGSTSCDDAQFQSVDPRYDADQVEIGSGSLRVEKSNKVNATNIANGEDNVALGSFLFDVDGESITFNSWVITIATTDSDAGGEKSVLDNITIYDANGNAVGGPTDPTIAGTTHKVTITDSITVPVGENVYTVRGNLDNGWENNDTITLSFTPSTAITNSKGDVTGNTVTPTPAASVSANVQTVKAGTLTVSIDQSLGAQSYVEGGNGVALGRYVLDATASGEDLKVNVIKIRAQISTGDLDNYQALQLWDGTKALNTGSNVNNPSGNSADTAATLSFNLDSPGLVVPKGTTKVLVLKGNLTTGHALNDHARFNFVGLTNGDWGTSGVGTGADITETYSSSTSAKITIKTGGGFSVAAAPSQPTEKWVTAGATGVTANVLRFTSTTEEFALTDLRLQIDTSGSSSASDISKVYLYDGDVLVQAKTPSFVDGVEDFTFPSSGNGSFVIPKDSFNELTIKIDVAPIGNSLSGKAGQLTGIDYDGATSSKNKALGKESGASVHSSTASDVTGNGVVYFRSIPTLERMALPQTSLTSGSHVLYKFRITADPAYDVAVHKFTFKVATTGITGFGASLPSFTLWNITDNRRVAAATGAAAAFFAEQGNYDNSAQLVVRIYADNTDLPSGQCSSTTHCWDIIPAGAGSSRTYELRGAVTTDGSGDSVSTKLLGDDARSPQLVLTGSSAQTMQNVSLVDNDRRGALAAVGFVNESANVASSSSFIWSDFSSDATTTHGIDTADWMNGFKLPGLLSTGLDSSTLSN</sequence>
<protein>
    <recommendedName>
        <fullName evidence="1">Peptidoglycan binding-like domain-containing protein</fullName>
    </recommendedName>
</protein>
<accession>A0A1G2GAM3</accession>
<proteinExistence type="predicted"/>
<dbReference type="AlphaFoldDB" id="A0A1G2GAM3"/>
<evidence type="ECO:0000313" key="3">
    <source>
        <dbReference type="Proteomes" id="UP000176576"/>
    </source>
</evidence>
<dbReference type="Proteomes" id="UP000176576">
    <property type="component" value="Unassembled WGS sequence"/>
</dbReference>
<dbReference type="Gene3D" id="1.10.101.10">
    <property type="entry name" value="PGBD-like superfamily/PGBD"/>
    <property type="match status" value="1"/>
</dbReference>